<accession>A0A0G0C6Z0</accession>
<protein>
    <submittedName>
        <fullName evidence="1">Uncharacterized protein</fullName>
    </submittedName>
</protein>
<proteinExistence type="predicted"/>
<dbReference type="EMBL" id="LBOZ01000006">
    <property type="protein sequence ID" value="KKP47025.1"/>
    <property type="molecule type" value="Genomic_DNA"/>
</dbReference>
<comment type="caution">
    <text evidence="1">The sequence shown here is derived from an EMBL/GenBank/DDBJ whole genome shotgun (WGS) entry which is preliminary data.</text>
</comment>
<reference evidence="1 2" key="1">
    <citation type="journal article" date="2015" name="Nature">
        <title>rRNA introns, odd ribosomes, and small enigmatic genomes across a large radiation of phyla.</title>
        <authorList>
            <person name="Brown C.T."/>
            <person name="Hug L.A."/>
            <person name="Thomas B.C."/>
            <person name="Sharon I."/>
            <person name="Castelle C.J."/>
            <person name="Singh A."/>
            <person name="Wilkins M.J."/>
            <person name="Williams K.H."/>
            <person name="Banfield J.F."/>
        </authorList>
    </citation>
    <scope>NUCLEOTIDE SEQUENCE [LARGE SCALE GENOMIC DNA]</scope>
</reference>
<gene>
    <name evidence="1" type="ORF">UR38_C0006G0028</name>
</gene>
<name>A0A0G0C6Z0_9BACT</name>
<evidence type="ECO:0000313" key="2">
    <source>
        <dbReference type="Proteomes" id="UP000033995"/>
    </source>
</evidence>
<evidence type="ECO:0000313" key="1">
    <source>
        <dbReference type="EMBL" id="KKP47025.1"/>
    </source>
</evidence>
<dbReference type="Proteomes" id="UP000033995">
    <property type="component" value="Unassembled WGS sequence"/>
</dbReference>
<organism evidence="1 2">
    <name type="scientific">Candidatus Woesebacteria bacterium GW2011_GWA2_33_28</name>
    <dbReference type="NCBI Taxonomy" id="1618561"/>
    <lineage>
        <taxon>Bacteria</taxon>
        <taxon>Candidatus Woeseibacteriota</taxon>
    </lineage>
</organism>
<sequence>MKIIVLHGTDTEKSYARLTKFITVAKKRGWEIVNDKIEDTPSLFGTEKLIIIRDYKLIGKKELNLIKKLPGTLVVYIAGSHPASALKMLNPDKTEKYELPILLWKFLDNMTIKGFHELLKTNAVEYIFAMIAWKLKKRYQTNPTPGVGLLISELAEIDVKSKTSKVDLKLALDLFILKRLS</sequence>
<dbReference type="AlphaFoldDB" id="A0A0G0C6Z0"/>